<dbReference type="EMBL" id="CALQ01000935">
    <property type="protein sequence ID" value="CCM15813.1"/>
    <property type="molecule type" value="Genomic_DNA"/>
</dbReference>
<protein>
    <submittedName>
        <fullName evidence="1">Uncharacterized protein</fullName>
    </submittedName>
</protein>
<reference evidence="1" key="1">
    <citation type="submission" date="2012-08" db="EMBL/GenBank/DDBJ databases">
        <title>Comparative genomics of metastatic and non-metastatic Leishmania guyanensis provides insights into polygenic factors involved in Leishmania RNA virus infection.</title>
        <authorList>
            <person name="Smith D."/>
            <person name="Hertz-Fowler C."/>
            <person name="Martin R."/>
            <person name="Dickens N."/>
            <person name="Fasel N."/>
            <person name="Falquet L."/>
            <person name="Beverley S."/>
            <person name="Zangger H."/>
            <person name="Calderon-Copete S."/>
            <person name="Mottram J."/>
            <person name="Xenarios I."/>
        </authorList>
    </citation>
    <scope>NUCLEOTIDE SEQUENCE</scope>
    <source>
        <strain evidence="1">MHOM/BR/75/M4147/SSU:IR2SAT-LUC</strain>
    </source>
</reference>
<gene>
    <name evidence="1" type="primary">LgM4147LRVhigh.23.01080.02060</name>
    <name evidence="1" type="ORF">BN36_2333280</name>
</gene>
<evidence type="ECO:0000313" key="1">
    <source>
        <dbReference type="EMBL" id="CCM15813.1"/>
    </source>
</evidence>
<proteinExistence type="predicted"/>
<sequence length="91" mass="10041">METSPSVSSKQHRNTYQRYYRAFAKRVRPALQQLLLQQRVIGLGTRGGDGGVGAASRLSGHRGEDTSDVLQVSEVYFQRLCEVAQCNSLGV</sequence>
<accession>A0A1E1IWZ8</accession>
<name>A0A1E1IWZ8_LEIGU</name>
<dbReference type="AlphaFoldDB" id="A0A1E1IWZ8"/>
<organism evidence="1">
    <name type="scientific">Leishmania guyanensis</name>
    <dbReference type="NCBI Taxonomy" id="5670"/>
    <lineage>
        <taxon>Eukaryota</taxon>
        <taxon>Discoba</taxon>
        <taxon>Euglenozoa</taxon>
        <taxon>Kinetoplastea</taxon>
        <taxon>Metakinetoplastina</taxon>
        <taxon>Trypanosomatida</taxon>
        <taxon>Trypanosomatidae</taxon>
        <taxon>Leishmaniinae</taxon>
        <taxon>Leishmania</taxon>
        <taxon>Leishmania guyanensis species complex</taxon>
    </lineage>
</organism>